<evidence type="ECO:0000256" key="1">
    <source>
        <dbReference type="ARBA" id="ARBA00006315"/>
    </source>
</evidence>
<dbReference type="Pfam" id="PF01875">
    <property type="entry name" value="Memo"/>
    <property type="match status" value="1"/>
</dbReference>
<organism evidence="3 4">
    <name type="scientific">Fundidesulfovibrio magnetotacticus</name>
    <dbReference type="NCBI Taxonomy" id="2730080"/>
    <lineage>
        <taxon>Bacteria</taxon>
        <taxon>Pseudomonadati</taxon>
        <taxon>Thermodesulfobacteriota</taxon>
        <taxon>Desulfovibrionia</taxon>
        <taxon>Desulfovibrionales</taxon>
        <taxon>Desulfovibrionaceae</taxon>
        <taxon>Fundidesulfovibrio</taxon>
    </lineage>
</organism>
<gene>
    <name evidence="3" type="ORF">NNJEOMEG_00556</name>
</gene>
<dbReference type="NCBIfam" id="TIGR04336">
    <property type="entry name" value="AmmeMemoSam_B"/>
    <property type="match status" value="1"/>
</dbReference>
<reference evidence="3 4" key="2">
    <citation type="submission" date="2020-05" db="EMBL/GenBank/DDBJ databases">
        <title>Draft genome sequence of Desulfovibrio sp. strainFSS-1.</title>
        <authorList>
            <person name="Shimoshige H."/>
            <person name="Kobayashi H."/>
            <person name="Maekawa T."/>
        </authorList>
    </citation>
    <scope>NUCLEOTIDE SEQUENCE [LARGE SCALE GENOMIC DNA]</scope>
    <source>
        <strain evidence="3 4">SIID29052-01</strain>
    </source>
</reference>
<dbReference type="Proteomes" id="UP000494245">
    <property type="component" value="Unassembled WGS sequence"/>
</dbReference>
<protein>
    <recommendedName>
        <fullName evidence="2">MEMO1 family protein NNJEOMEG_00556</fullName>
    </recommendedName>
</protein>
<dbReference type="CDD" id="cd07361">
    <property type="entry name" value="MEMO_like"/>
    <property type="match status" value="1"/>
</dbReference>
<accession>A0A6V8LRH6</accession>
<dbReference type="PANTHER" id="PTHR11060">
    <property type="entry name" value="PROTEIN MEMO1"/>
    <property type="match status" value="1"/>
</dbReference>
<keyword evidence="4" id="KW-1185">Reference proteome</keyword>
<comment type="caution">
    <text evidence="3">The sequence shown here is derived from an EMBL/GenBank/DDBJ whole genome shotgun (WGS) entry which is preliminary data.</text>
</comment>
<dbReference type="HAMAP" id="MF_00055">
    <property type="entry name" value="MEMO1"/>
    <property type="match status" value="1"/>
</dbReference>
<evidence type="ECO:0000256" key="2">
    <source>
        <dbReference type="HAMAP-Rule" id="MF_00055"/>
    </source>
</evidence>
<dbReference type="InterPro" id="IPR002737">
    <property type="entry name" value="MEMO1_fam"/>
</dbReference>
<dbReference type="Gene3D" id="3.40.830.10">
    <property type="entry name" value="LigB-like"/>
    <property type="match status" value="1"/>
</dbReference>
<dbReference type="EMBL" id="BLTE01000001">
    <property type="protein sequence ID" value="GFK92729.1"/>
    <property type="molecule type" value="Genomic_DNA"/>
</dbReference>
<sequence length="280" mass="29834">MSISNQRKVRSMIRQPFVAGRFYPAQPDALEREVRACLRGAPPRREEHTLLAMAPHAGYVYSGRVAGLTLAQANLSDNLLLLCPNHTGLGASLAVWDKGRWITPTCVMDVDEPLARALLEAEPRLASDAMAHQREHSLEVLLPFLGQVKPGFRGVPLCVAERSLAALSRAAAAMAGVLRALPGGASLVVSSDMSHFENAERAKSLDFMALEAVLRLDPAGLHEVVRAEGITMCGVLPMTLGLMIALELGAKRAELAAYANSGEVTGDFSSVVGYAGVLVS</sequence>
<proteinExistence type="inferred from homology"/>
<reference evidence="3 4" key="1">
    <citation type="submission" date="2020-04" db="EMBL/GenBank/DDBJ databases">
        <authorList>
            <consortium name="Desulfovibrio sp. FSS-1 genome sequencing consortium"/>
            <person name="Shimoshige H."/>
            <person name="Kobayashi H."/>
            <person name="Maekawa T."/>
        </authorList>
    </citation>
    <scope>NUCLEOTIDE SEQUENCE [LARGE SCALE GENOMIC DNA]</scope>
    <source>
        <strain evidence="3 4">SIID29052-01</strain>
    </source>
</reference>
<dbReference type="AlphaFoldDB" id="A0A6V8LRH6"/>
<evidence type="ECO:0000313" key="3">
    <source>
        <dbReference type="EMBL" id="GFK92729.1"/>
    </source>
</evidence>
<name>A0A6V8LRH6_9BACT</name>
<evidence type="ECO:0000313" key="4">
    <source>
        <dbReference type="Proteomes" id="UP000494245"/>
    </source>
</evidence>
<dbReference type="PANTHER" id="PTHR11060:SF0">
    <property type="entry name" value="PROTEIN MEMO1"/>
    <property type="match status" value="1"/>
</dbReference>
<comment type="similarity">
    <text evidence="1 2">Belongs to the MEMO1 family.</text>
</comment>